<dbReference type="Pfam" id="PF01722">
    <property type="entry name" value="BolA"/>
    <property type="match status" value="1"/>
</dbReference>
<dbReference type="RefSeq" id="WP_352888417.1">
    <property type="nucleotide sequence ID" value="NZ_JBEPIJ010000005.1"/>
</dbReference>
<dbReference type="PANTHER" id="PTHR46230:SF7">
    <property type="entry name" value="BOLA-LIKE PROTEIN 1"/>
    <property type="match status" value="1"/>
</dbReference>
<name>A0ABV2A8U8_9GAMM</name>
<evidence type="ECO:0000313" key="3">
    <source>
        <dbReference type="Proteomes" id="UP001465331"/>
    </source>
</evidence>
<dbReference type="PIRSF" id="PIRSF003113">
    <property type="entry name" value="BolA"/>
    <property type="match status" value="1"/>
</dbReference>
<dbReference type="InterPro" id="IPR002634">
    <property type="entry name" value="BolA"/>
</dbReference>
<accession>A0ABV2A8U8</accession>
<organism evidence="2 3">
    <name type="scientific">Sinimarinibacterium thermocellulolyticum</name>
    <dbReference type="NCBI Taxonomy" id="3170016"/>
    <lineage>
        <taxon>Bacteria</taxon>
        <taxon>Pseudomonadati</taxon>
        <taxon>Pseudomonadota</taxon>
        <taxon>Gammaproteobacteria</taxon>
        <taxon>Nevskiales</taxon>
        <taxon>Nevskiaceae</taxon>
        <taxon>Sinimarinibacterium</taxon>
    </lineage>
</organism>
<keyword evidence="3" id="KW-1185">Reference proteome</keyword>
<proteinExistence type="inferred from homology"/>
<dbReference type="EMBL" id="JBEPIJ010000005">
    <property type="protein sequence ID" value="MES0873632.1"/>
    <property type="molecule type" value="Genomic_DNA"/>
</dbReference>
<evidence type="ECO:0000256" key="1">
    <source>
        <dbReference type="RuleBase" id="RU003860"/>
    </source>
</evidence>
<sequence>MNRVERIRATLQQAFTPDHLAVHDDSHRHAGHAGAASGKGHFRVEIVSAAFAGLRPLQRHRAVYAALDALMQTDIHALSISAHTPEERAAQRT</sequence>
<dbReference type="Gene3D" id="3.30.300.90">
    <property type="entry name" value="BolA-like"/>
    <property type="match status" value="1"/>
</dbReference>
<dbReference type="InterPro" id="IPR036065">
    <property type="entry name" value="BolA-like_sf"/>
</dbReference>
<protein>
    <submittedName>
        <fullName evidence="2">BolA family protein</fullName>
    </submittedName>
</protein>
<gene>
    <name evidence="2" type="ORF">ABSH63_06390</name>
</gene>
<dbReference type="Proteomes" id="UP001465331">
    <property type="component" value="Unassembled WGS sequence"/>
</dbReference>
<dbReference type="SUPFAM" id="SSF82657">
    <property type="entry name" value="BolA-like"/>
    <property type="match status" value="1"/>
</dbReference>
<dbReference type="PANTHER" id="PTHR46230">
    <property type="match status" value="1"/>
</dbReference>
<comment type="caution">
    <text evidence="2">The sequence shown here is derived from an EMBL/GenBank/DDBJ whole genome shotgun (WGS) entry which is preliminary data.</text>
</comment>
<comment type="similarity">
    <text evidence="1">Belongs to the BolA/IbaG family.</text>
</comment>
<reference evidence="2 3" key="1">
    <citation type="submission" date="2024-06" db="EMBL/GenBank/DDBJ databases">
        <authorList>
            <person name="Li Z."/>
            <person name="Jiang Y."/>
        </authorList>
    </citation>
    <scope>NUCLEOTIDE SEQUENCE [LARGE SCALE GENOMIC DNA]</scope>
    <source>
        <strain evidence="2 3">HSW-8</strain>
    </source>
</reference>
<evidence type="ECO:0000313" key="2">
    <source>
        <dbReference type="EMBL" id="MES0873632.1"/>
    </source>
</evidence>